<dbReference type="InterPro" id="IPR011009">
    <property type="entry name" value="Kinase-like_dom_sf"/>
</dbReference>
<evidence type="ECO:0000256" key="3">
    <source>
        <dbReference type="ARBA" id="ARBA00022729"/>
    </source>
</evidence>
<keyword evidence="9" id="KW-0393">Immunoglobulin domain</keyword>
<dbReference type="CDD" id="cd00096">
    <property type="entry name" value="Ig"/>
    <property type="match status" value="3"/>
</dbReference>
<dbReference type="InterPro" id="IPR003598">
    <property type="entry name" value="Ig_sub2"/>
</dbReference>
<dbReference type="SMART" id="SM00408">
    <property type="entry name" value="IGc2"/>
    <property type="match status" value="7"/>
</dbReference>
<dbReference type="InterPro" id="IPR013783">
    <property type="entry name" value="Ig-like_fold"/>
</dbReference>
<keyword evidence="13" id="KW-0479">Metal-binding</keyword>
<sequence length="1108" mass="123450">MAAVPRPWWGVDVWQDAQLYVFVWLTDWLLLERVLLTHLFVILSLYTDSGGCQPTENEGFIIKPQPISPSVKIGREAYLHCGVSDNTSVEIHWTKDGERIQNSVRRRMEGSNLRIIRVDPELDSGEFQCVATNTTSGMTLSSDAVMINMLWLGEAQVKLYHPSNPIAGSDLSLTCDVDGNPEPRHAEWFHNGVRMHRGAQVSFRHFKMTLANVTARNNGVYSCKASNDVALVWSSTHFVLELKAPHVPSIRVRPRDTQVAEGSQATFDCVFDDAAIVEWYAHNQDVPLTNGSRTVIWPNNSLTLNDVAKNDEGMFKCVGIPMHKGVPQQVFAARMGVAWIGNFEPEVSIEPQLDDLMYVVALGSQARLLCLPPEGTPSPKWYWTFPNGSVVADTGRTRVNVESELQIDHVKLQDAGNYSCHAENIAAKRTLTVQLVVTTPPEVHDHISSKLQLHEGTSHVLKCSFRASAWPLTSVTWTNVDSPMVSLDFDPEKGALILKNITMRDAGRYLCSVSSKGFPTVVSKPVVVEVIERLKFYPVPMNTNLEFKSIGRIPCRSRGAQRAIVRWVKINPEDEQRSVPLPTNLRQENNVLIFEPVTYDDGGQYRCVASTATESINVTITVTVGVSPRFTVFPNSTEVLEGHPVWLNCQAEGDPEPHIHWDRNSRANSLSHETPRIQILHNGTLFIQEAYMRDTGQYGCTAGNRGGFNRTEVSLVVASSKDFVPSYNLSGDSGDGTISKTIGITLGAAGVYMILVLSLMLYCRVRRARRKAALLGSRPKGNSSDEENRLDGAVGSGELQSNKLLPSAGSSESGSVTSKNSKLSVERLHFPRKDLSTIMLLGRGDFGDVYLAKAAGIAEETVMVKSLHSQEEATKMEFRRQAEMFTNLNHQGICRVVGMCAETEPLLVMYDYTDWGDLKRFLAATRKDAPTSQGSHPPPLTSAQCMGVCHQVALAMEYLSNHRFVHKDLATRNCLVTSKLDVKISSPSLSKDTYSAEYFHYRDQLVPLKWAPAEAVIEDQWSSKSDVYAYAVFCWEVFTQAQMPHEDISNPDFLYRLEVHEIQWEPPAKCPPAMQDLMRSCWRILVTDRPSFSEISSQVGQIFVDTNV</sequence>
<keyword evidence="19" id="KW-0808">Transferase</keyword>
<evidence type="ECO:0000259" key="16">
    <source>
        <dbReference type="PROSITE" id="PS50011"/>
    </source>
</evidence>
<dbReference type="FunFam" id="2.60.40.10:FF:000032">
    <property type="entry name" value="palladin isoform X1"/>
    <property type="match status" value="1"/>
</dbReference>
<dbReference type="FunFam" id="1.10.510.10:FF:000200">
    <property type="entry name" value="inactive tyrosine-protein kinase 7"/>
    <property type="match status" value="1"/>
</dbReference>
<proteinExistence type="predicted"/>
<feature type="domain" description="Protein kinase" evidence="16">
    <location>
        <begin position="835"/>
        <end position="1104"/>
    </location>
</feature>
<dbReference type="Gene3D" id="1.10.510.10">
    <property type="entry name" value="Transferase(Phosphotransferase) domain 1"/>
    <property type="match status" value="1"/>
</dbReference>
<evidence type="ECO:0000256" key="5">
    <source>
        <dbReference type="ARBA" id="ARBA00023136"/>
    </source>
</evidence>
<comment type="subcellular location">
    <subcellularLocation>
        <location evidence="1">Membrane</location>
        <topology evidence="1">Single-pass membrane protein</topology>
    </subcellularLocation>
</comment>
<feature type="domain" description="Ig-like" evidence="17">
    <location>
        <begin position="548"/>
        <end position="623"/>
    </location>
</feature>
<dbReference type="GO" id="GO:0005524">
    <property type="term" value="F:ATP binding"/>
    <property type="evidence" value="ECO:0007669"/>
    <property type="project" value="UniProtKB-KW"/>
</dbReference>
<evidence type="ECO:0000259" key="17">
    <source>
        <dbReference type="PROSITE" id="PS50835"/>
    </source>
</evidence>
<feature type="binding site" evidence="12">
    <location>
        <position position="865"/>
    </location>
    <ligand>
        <name>ATP</name>
        <dbReference type="ChEBI" id="CHEBI:30616"/>
    </ligand>
</feature>
<keyword evidence="18" id="KW-1185">Reference proteome</keyword>
<protein>
    <submittedName>
        <fullName evidence="19">Inactive tyrosine-protein kinase 7</fullName>
    </submittedName>
</protein>
<evidence type="ECO:0000256" key="8">
    <source>
        <dbReference type="ARBA" id="ARBA00023180"/>
    </source>
</evidence>
<organism evidence="18 19">
    <name type="scientific">Galendromus occidentalis</name>
    <name type="common">western predatory mite</name>
    <dbReference type="NCBI Taxonomy" id="34638"/>
    <lineage>
        <taxon>Eukaryota</taxon>
        <taxon>Metazoa</taxon>
        <taxon>Ecdysozoa</taxon>
        <taxon>Arthropoda</taxon>
        <taxon>Chelicerata</taxon>
        <taxon>Arachnida</taxon>
        <taxon>Acari</taxon>
        <taxon>Parasitiformes</taxon>
        <taxon>Mesostigmata</taxon>
        <taxon>Gamasina</taxon>
        <taxon>Phytoseioidea</taxon>
        <taxon>Phytoseiidae</taxon>
        <taxon>Typhlodrominae</taxon>
        <taxon>Galendromus</taxon>
    </lineage>
</organism>
<dbReference type="PIRSF" id="PIRSF000615">
    <property type="entry name" value="TyrPK_CSF1-R"/>
    <property type="match status" value="1"/>
</dbReference>
<feature type="active site" description="Proton acceptor" evidence="11">
    <location>
        <position position="968"/>
    </location>
</feature>
<evidence type="ECO:0000256" key="10">
    <source>
        <dbReference type="ARBA" id="ARBA00051243"/>
    </source>
</evidence>
<dbReference type="InterPro" id="IPR000719">
    <property type="entry name" value="Prot_kinase_dom"/>
</dbReference>
<comment type="catalytic activity">
    <reaction evidence="10">
        <text>L-tyrosyl-[protein] + ATP = O-phospho-L-tyrosyl-[protein] + ADP + H(+)</text>
        <dbReference type="Rhea" id="RHEA:10596"/>
        <dbReference type="Rhea" id="RHEA-COMP:10136"/>
        <dbReference type="Rhea" id="RHEA-COMP:20101"/>
        <dbReference type="ChEBI" id="CHEBI:15378"/>
        <dbReference type="ChEBI" id="CHEBI:30616"/>
        <dbReference type="ChEBI" id="CHEBI:46858"/>
        <dbReference type="ChEBI" id="CHEBI:61978"/>
        <dbReference type="ChEBI" id="CHEBI:456216"/>
        <dbReference type="EC" id="2.7.10.1"/>
    </reaction>
</comment>
<feature type="region of interest" description="Disordered" evidence="14">
    <location>
        <begin position="776"/>
        <end position="818"/>
    </location>
</feature>
<keyword evidence="6" id="KW-1015">Disulfide bond</keyword>
<dbReference type="InterPro" id="IPR013151">
    <property type="entry name" value="Immunoglobulin_dom"/>
</dbReference>
<keyword evidence="4 15" id="KW-1133">Transmembrane helix</keyword>
<keyword evidence="12" id="KW-0067">ATP-binding</keyword>
<evidence type="ECO:0000256" key="14">
    <source>
        <dbReference type="SAM" id="MobiDB-lite"/>
    </source>
</evidence>
<evidence type="ECO:0000256" key="2">
    <source>
        <dbReference type="ARBA" id="ARBA00022692"/>
    </source>
</evidence>
<dbReference type="GO" id="GO:0004714">
    <property type="term" value="F:transmembrane receptor protein tyrosine kinase activity"/>
    <property type="evidence" value="ECO:0007669"/>
    <property type="project" value="UniProtKB-EC"/>
</dbReference>
<feature type="domain" description="Ig-like" evidence="17">
    <location>
        <begin position="441"/>
        <end position="527"/>
    </location>
</feature>
<dbReference type="InterPro" id="IPR003599">
    <property type="entry name" value="Ig_sub"/>
</dbReference>
<keyword evidence="5 15" id="KW-0472">Membrane</keyword>
<dbReference type="PANTHER" id="PTHR45080">
    <property type="entry name" value="CONTACTIN 5"/>
    <property type="match status" value="1"/>
</dbReference>
<evidence type="ECO:0000256" key="1">
    <source>
        <dbReference type="ARBA" id="ARBA00004167"/>
    </source>
</evidence>
<evidence type="ECO:0000313" key="19">
    <source>
        <dbReference type="RefSeq" id="XP_018496101.1"/>
    </source>
</evidence>
<dbReference type="AlphaFoldDB" id="A0AAJ7L796"/>
<dbReference type="RefSeq" id="XP_018496101.1">
    <property type="nucleotide sequence ID" value="XM_018640585.1"/>
</dbReference>
<evidence type="ECO:0000256" key="13">
    <source>
        <dbReference type="PIRSR" id="PIRSR000615-3"/>
    </source>
</evidence>
<dbReference type="PROSITE" id="PS50835">
    <property type="entry name" value="IG_LIKE"/>
    <property type="match status" value="7"/>
</dbReference>
<dbReference type="SUPFAM" id="SSF56112">
    <property type="entry name" value="Protein kinase-like (PK-like)"/>
    <property type="match status" value="1"/>
</dbReference>
<dbReference type="PRINTS" id="PR00109">
    <property type="entry name" value="TYRKINASE"/>
</dbReference>
<evidence type="ECO:0000256" key="4">
    <source>
        <dbReference type="ARBA" id="ARBA00022989"/>
    </source>
</evidence>
<dbReference type="Gene3D" id="3.30.200.20">
    <property type="entry name" value="Phosphorylase Kinase, domain 1"/>
    <property type="match status" value="1"/>
</dbReference>
<evidence type="ECO:0000256" key="7">
    <source>
        <dbReference type="ARBA" id="ARBA00023170"/>
    </source>
</evidence>
<dbReference type="SUPFAM" id="SSF48726">
    <property type="entry name" value="Immunoglobulin"/>
    <property type="match status" value="7"/>
</dbReference>
<dbReference type="InterPro" id="IPR013098">
    <property type="entry name" value="Ig_I-set"/>
</dbReference>
<dbReference type="Pfam" id="PF07679">
    <property type="entry name" value="I-set"/>
    <property type="match status" value="2"/>
</dbReference>
<evidence type="ECO:0000256" key="9">
    <source>
        <dbReference type="ARBA" id="ARBA00023319"/>
    </source>
</evidence>
<dbReference type="GO" id="GO:0046872">
    <property type="term" value="F:metal ion binding"/>
    <property type="evidence" value="ECO:0007669"/>
    <property type="project" value="UniProtKB-KW"/>
</dbReference>
<feature type="binding site" evidence="12">
    <location>
        <begin position="842"/>
        <end position="849"/>
    </location>
    <ligand>
        <name>ATP</name>
        <dbReference type="ChEBI" id="CHEBI:30616"/>
    </ligand>
</feature>
<feature type="domain" description="Ig-like" evidence="17">
    <location>
        <begin position="628"/>
        <end position="716"/>
    </location>
</feature>
<keyword evidence="8" id="KW-0325">Glycoprotein</keyword>
<dbReference type="InterPro" id="IPR008266">
    <property type="entry name" value="Tyr_kinase_AS"/>
</dbReference>
<dbReference type="InterPro" id="IPR001245">
    <property type="entry name" value="Ser-Thr/Tyr_kinase_cat_dom"/>
</dbReference>
<dbReference type="Gene3D" id="2.60.40.10">
    <property type="entry name" value="Immunoglobulins"/>
    <property type="match status" value="7"/>
</dbReference>
<dbReference type="Pfam" id="PF13927">
    <property type="entry name" value="Ig_3"/>
    <property type="match status" value="4"/>
</dbReference>
<dbReference type="InterPro" id="IPR050958">
    <property type="entry name" value="Cell_Adh-Cytoskel_Orgn"/>
</dbReference>
<feature type="binding site" evidence="12">
    <location>
        <position position="972"/>
    </location>
    <ligand>
        <name>ATP</name>
        <dbReference type="ChEBI" id="CHEBI:30616"/>
    </ligand>
</feature>
<name>A0AAJ7L796_9ACAR</name>
<keyword evidence="13" id="KW-0460">Magnesium</keyword>
<keyword evidence="7" id="KW-0675">Receptor</keyword>
<evidence type="ECO:0000313" key="18">
    <source>
        <dbReference type="Proteomes" id="UP000694867"/>
    </source>
</evidence>
<feature type="domain" description="Ig-like" evidence="17">
    <location>
        <begin position="248"/>
        <end position="317"/>
    </location>
</feature>
<gene>
    <name evidence="19" type="primary">LOC100900036</name>
</gene>
<keyword evidence="3" id="KW-0732">Signal</keyword>
<keyword evidence="2 15" id="KW-0812">Transmembrane</keyword>
<dbReference type="InterPro" id="IPR036179">
    <property type="entry name" value="Ig-like_dom_sf"/>
</dbReference>
<feature type="binding site" evidence="13">
    <location>
        <position position="973"/>
    </location>
    <ligand>
        <name>Mg(2+)</name>
        <dbReference type="ChEBI" id="CHEBI:18420"/>
    </ligand>
</feature>
<feature type="domain" description="Ig-like" evidence="17">
    <location>
        <begin position="345"/>
        <end position="432"/>
    </location>
</feature>
<evidence type="ECO:0000256" key="15">
    <source>
        <dbReference type="SAM" id="Phobius"/>
    </source>
</evidence>
<dbReference type="GeneID" id="100900036"/>
<dbReference type="PROSITE" id="PS00109">
    <property type="entry name" value="PROTEIN_KINASE_TYR"/>
    <property type="match status" value="1"/>
</dbReference>
<evidence type="ECO:0000256" key="12">
    <source>
        <dbReference type="PIRSR" id="PIRSR000615-2"/>
    </source>
</evidence>
<dbReference type="PANTHER" id="PTHR45080:SF8">
    <property type="entry name" value="IG-LIKE DOMAIN-CONTAINING PROTEIN"/>
    <property type="match status" value="1"/>
</dbReference>
<feature type="compositionally biased region" description="Low complexity" evidence="14">
    <location>
        <begin position="807"/>
        <end position="818"/>
    </location>
</feature>
<dbReference type="PROSITE" id="PS50011">
    <property type="entry name" value="PROTEIN_KINASE_DOM"/>
    <property type="match status" value="1"/>
</dbReference>
<evidence type="ECO:0000256" key="11">
    <source>
        <dbReference type="PIRSR" id="PIRSR000615-1"/>
    </source>
</evidence>
<dbReference type="GO" id="GO:0005886">
    <property type="term" value="C:plasma membrane"/>
    <property type="evidence" value="ECO:0007669"/>
    <property type="project" value="TreeGrafter"/>
</dbReference>
<feature type="domain" description="Ig-like" evidence="17">
    <location>
        <begin position="168"/>
        <end position="227"/>
    </location>
</feature>
<feature type="domain" description="Ig-like" evidence="17">
    <location>
        <begin position="64"/>
        <end position="141"/>
    </location>
</feature>
<keyword evidence="12" id="KW-0547">Nucleotide-binding</keyword>
<reference evidence="19" key="1">
    <citation type="submission" date="2025-08" db="UniProtKB">
        <authorList>
            <consortium name="RefSeq"/>
        </authorList>
    </citation>
    <scope>IDENTIFICATION</scope>
</reference>
<accession>A0AAJ7L796</accession>
<feature type="transmembrane region" description="Helical" evidence="15">
    <location>
        <begin position="742"/>
        <end position="762"/>
    </location>
</feature>
<dbReference type="Pfam" id="PF07714">
    <property type="entry name" value="PK_Tyr_Ser-Thr"/>
    <property type="match status" value="1"/>
</dbReference>
<dbReference type="SMART" id="SM00409">
    <property type="entry name" value="IG"/>
    <property type="match status" value="7"/>
</dbReference>
<evidence type="ECO:0000256" key="6">
    <source>
        <dbReference type="ARBA" id="ARBA00023157"/>
    </source>
</evidence>
<dbReference type="Proteomes" id="UP000694867">
    <property type="component" value="Unplaced"/>
</dbReference>
<dbReference type="Pfam" id="PF00047">
    <property type="entry name" value="ig"/>
    <property type="match status" value="1"/>
</dbReference>
<dbReference type="GO" id="GO:0007156">
    <property type="term" value="P:homophilic cell adhesion via plasma membrane adhesion molecules"/>
    <property type="evidence" value="ECO:0007669"/>
    <property type="project" value="TreeGrafter"/>
</dbReference>
<keyword evidence="19" id="KW-0418">Kinase</keyword>
<dbReference type="KEGG" id="goe:100900036"/>
<dbReference type="InterPro" id="IPR007110">
    <property type="entry name" value="Ig-like_dom"/>
</dbReference>